<dbReference type="Proteomes" id="UP001057279">
    <property type="component" value="Linkage Group LG20"/>
</dbReference>
<organism evidence="1 2">
    <name type="scientific">Ovis ammon polii x Ovis aries</name>
    <dbReference type="NCBI Taxonomy" id="2918886"/>
    <lineage>
        <taxon>Eukaryota</taxon>
        <taxon>Metazoa</taxon>
        <taxon>Chordata</taxon>
        <taxon>Craniata</taxon>
        <taxon>Vertebrata</taxon>
        <taxon>Euteleostomi</taxon>
        <taxon>Mammalia</taxon>
        <taxon>Eutheria</taxon>
        <taxon>Laurasiatheria</taxon>
        <taxon>Artiodactyla</taxon>
        <taxon>Ruminantia</taxon>
        <taxon>Pecora</taxon>
        <taxon>Bovidae</taxon>
        <taxon>Caprinae</taxon>
        <taxon>Ovis</taxon>
    </lineage>
</organism>
<protein>
    <submittedName>
        <fullName evidence="1">Uncharacterized protein</fullName>
    </submittedName>
</protein>
<sequence length="835" mass="91290">MKLFVPALLSLGALGLCLAAPRKNVRWCAISPPEGSKCYQWQRRMRKLGAPSITCVRRTSALECIRAIAGKKADAVTLDSGMVFEAGLDPYKLRPVAAEIYGTEKSPQTHYYAVAVVKKGSNFQLDQLQGQKSCHMGLAVARFFSASCVPCVDGKAYPNLCQLCKGVGENKCACSSQEPYFGYSGAFKCLQDGAGDVAFVKETTVFENLPEKADRDQYELLCLNNTRAPVDAFKECHLAQVPSHAVVARSVDGKENLIWELLRKAQEKFGKNKSQRFQLFGSPQGQKDLLFKDSALGFVRIPSKVDSALYLGSRYLTALKNLRETAEEVKARCTRVVWCAVGPEEHSKCQQWSEQSGQNVTCATASTTDDCIALVLPRIEIFIHISNYLQYSCKKLISSKGEFHSPAESTFQCWSQGLFVLMKGEADALSLDGGYIYTAGKCGLVPVMAENRESSKYSSLDCVLRPTEGYLAVAVVKKANEGLTWNSLKGKKSCHTAVDRTAGWNIPMGLIANQTGSCAFDEFFSQSCAPGADPKSSLCALCAGDDQGLNKCVPNSKEKYYGYTGAFRCLAEDVGDVAFVKNDTVWENTNGESSADWAKNLNREDFRLLCLDGTTKPVTEAQSCYLAVAPNHAVVSRSDRAAHVEQVLLHQQALFGKNGKNCPDQFCLFKSETKNLLFNDNTECLAKLGGRPTYEKYLGTEYVTAIANLKKCSTSPLLEACTFLTRNIAGPFHLLSQVRLCLCPAGQVPGGARQAQQRRLLFPLHHVSKGPRAALGQRFSHHADTSSAVLQRLVSAIRIICTAQESTWLAVFAPAPAQSFRGGLRGRGPEGYREG</sequence>
<accession>A0ACB9UBJ9</accession>
<comment type="caution">
    <text evidence="1">The sequence shown here is derived from an EMBL/GenBank/DDBJ whole genome shotgun (WGS) entry which is preliminary data.</text>
</comment>
<gene>
    <name evidence="1" type="ORF">MJG53_016164</name>
</gene>
<evidence type="ECO:0000313" key="1">
    <source>
        <dbReference type="EMBL" id="KAI4563590.1"/>
    </source>
</evidence>
<keyword evidence="2" id="KW-1185">Reference proteome</keyword>
<evidence type="ECO:0000313" key="2">
    <source>
        <dbReference type="Proteomes" id="UP001057279"/>
    </source>
</evidence>
<dbReference type="EMBL" id="CM043045">
    <property type="protein sequence ID" value="KAI4563590.1"/>
    <property type="molecule type" value="Genomic_DNA"/>
</dbReference>
<reference evidence="1" key="1">
    <citation type="submission" date="2022-03" db="EMBL/GenBank/DDBJ databases">
        <title>Genomic analyses of argali, domestic sheep and their hybrids provide insights into chromosomal evolution, heterosis and genetic basis of agronomic traits.</title>
        <authorList>
            <person name="Li M."/>
        </authorList>
    </citation>
    <scope>NUCLEOTIDE SEQUENCE</scope>
    <source>
        <strain evidence="1">F1 hybrid</strain>
    </source>
</reference>
<name>A0ACB9UBJ9_9CETA</name>
<proteinExistence type="predicted"/>